<evidence type="ECO:0000256" key="2">
    <source>
        <dbReference type="ARBA" id="ARBA00022448"/>
    </source>
</evidence>
<reference evidence="9 10" key="1">
    <citation type="submission" date="2024-06" db="EMBL/GenBank/DDBJ databases">
        <title>Genomic Encyclopedia of Type Strains, Phase IV (KMG-IV): sequencing the most valuable type-strain genomes for metagenomic binning, comparative biology and taxonomic classification.</title>
        <authorList>
            <person name="Goeker M."/>
        </authorList>
    </citation>
    <scope>NUCLEOTIDE SEQUENCE [LARGE SCALE GENOMIC DNA]</scope>
    <source>
        <strain evidence="9 10">DSM 29492</strain>
    </source>
</reference>
<evidence type="ECO:0000256" key="1">
    <source>
        <dbReference type="ARBA" id="ARBA00004651"/>
    </source>
</evidence>
<feature type="transmembrane region" description="Helical" evidence="7">
    <location>
        <begin position="283"/>
        <end position="306"/>
    </location>
</feature>
<comment type="caution">
    <text evidence="9">The sequence shown here is derived from an EMBL/GenBank/DDBJ whole genome shotgun (WGS) entry which is preliminary data.</text>
</comment>
<feature type="domain" description="ABC transmembrane type-1" evidence="8">
    <location>
        <begin position="246"/>
        <end position="437"/>
    </location>
</feature>
<dbReference type="CDD" id="cd06261">
    <property type="entry name" value="TM_PBP2"/>
    <property type="match status" value="1"/>
</dbReference>
<protein>
    <submittedName>
        <fullName evidence="9">ABC-type glycerol-3-phosphate transport system permease component</fullName>
    </submittedName>
</protein>
<feature type="transmembrane region" description="Helical" evidence="7">
    <location>
        <begin position="418"/>
        <end position="437"/>
    </location>
</feature>
<dbReference type="SUPFAM" id="SSF161098">
    <property type="entry name" value="MetI-like"/>
    <property type="match status" value="1"/>
</dbReference>
<feature type="transmembrane region" description="Helical" evidence="7">
    <location>
        <begin position="312"/>
        <end position="332"/>
    </location>
</feature>
<name>A0ABV2M1J7_9FIRM</name>
<evidence type="ECO:0000256" key="6">
    <source>
        <dbReference type="ARBA" id="ARBA00023136"/>
    </source>
</evidence>
<evidence type="ECO:0000256" key="7">
    <source>
        <dbReference type="RuleBase" id="RU363032"/>
    </source>
</evidence>
<gene>
    <name evidence="9" type="ORF">ABID24_001568</name>
</gene>
<dbReference type="PROSITE" id="PS50928">
    <property type="entry name" value="ABC_TM1"/>
    <property type="match status" value="1"/>
</dbReference>
<dbReference type="InterPro" id="IPR035906">
    <property type="entry name" value="MetI-like_sf"/>
</dbReference>
<sequence>MKRKKNRKNRIRCGKSERFLKIAAVTVSLLFAALMLYPLVFAVSSAMKDNSQIYKVPPKLLPGKANSVSFVLDYTGQEFQDAEEMKDQMLKDNVLVMFGTNFKFADQSIMEIHVYGTREGRTLFHSRAHQMKLQMECDYGIYKRTAIKKEILLHDDRYVRACESIGYEFDENGIDKVPEEGLADEFQDQIAPVIQEKYTTAGTLVSIGNRTKNLLSLESFKYYLDMPAYIYPQSERVVKYGFLTFVMNSVIVIGFAMIAQVILCSVCAFVISRQLSQRAGKFVLMFFLGGMMIPFASIMLPQLIMYREMGAYNNYAALLLPFLYPYGFYVYLYKGFFDQIPGSYFEAAALDGAGSWYLYSRICMPLSKPIISLIALQTFIGNWNDFFWAWLVTEDQNLWTLNVALYNISNNAGTKQNALMGLAVVTITPVILLSILFSRQLKQSIAASGVKG</sequence>
<evidence type="ECO:0000256" key="5">
    <source>
        <dbReference type="ARBA" id="ARBA00022989"/>
    </source>
</evidence>
<dbReference type="Proteomes" id="UP001549106">
    <property type="component" value="Unassembled WGS sequence"/>
</dbReference>
<keyword evidence="3" id="KW-1003">Cell membrane</keyword>
<evidence type="ECO:0000256" key="3">
    <source>
        <dbReference type="ARBA" id="ARBA00022475"/>
    </source>
</evidence>
<evidence type="ECO:0000313" key="9">
    <source>
        <dbReference type="EMBL" id="MET3750322.1"/>
    </source>
</evidence>
<dbReference type="InterPro" id="IPR000515">
    <property type="entry name" value="MetI-like"/>
</dbReference>
<keyword evidence="5 7" id="KW-1133">Transmembrane helix</keyword>
<dbReference type="RefSeq" id="WP_257464491.1">
    <property type="nucleotide sequence ID" value="NZ_BAABXP010000001.1"/>
</dbReference>
<evidence type="ECO:0000256" key="4">
    <source>
        <dbReference type="ARBA" id="ARBA00022692"/>
    </source>
</evidence>
<dbReference type="Gene3D" id="1.10.3720.10">
    <property type="entry name" value="MetI-like"/>
    <property type="match status" value="1"/>
</dbReference>
<accession>A0ABV2M1J7</accession>
<evidence type="ECO:0000313" key="10">
    <source>
        <dbReference type="Proteomes" id="UP001549106"/>
    </source>
</evidence>
<keyword evidence="10" id="KW-1185">Reference proteome</keyword>
<feature type="transmembrane region" description="Helical" evidence="7">
    <location>
        <begin position="240"/>
        <end position="271"/>
    </location>
</feature>
<proteinExistence type="inferred from homology"/>
<dbReference type="PANTHER" id="PTHR43744">
    <property type="entry name" value="ABC TRANSPORTER PERMEASE PROTEIN MG189-RELATED-RELATED"/>
    <property type="match status" value="1"/>
</dbReference>
<keyword evidence="2 7" id="KW-0813">Transport</keyword>
<keyword evidence="4 7" id="KW-0812">Transmembrane</keyword>
<keyword evidence="6 7" id="KW-0472">Membrane</keyword>
<evidence type="ECO:0000259" key="8">
    <source>
        <dbReference type="PROSITE" id="PS50928"/>
    </source>
</evidence>
<comment type="subcellular location">
    <subcellularLocation>
        <location evidence="1 7">Cell membrane</location>
        <topology evidence="1 7">Multi-pass membrane protein</topology>
    </subcellularLocation>
</comment>
<dbReference type="PANTHER" id="PTHR43744:SF12">
    <property type="entry name" value="ABC TRANSPORTER PERMEASE PROTEIN MG189-RELATED"/>
    <property type="match status" value="1"/>
</dbReference>
<dbReference type="EMBL" id="JBEPMJ010000009">
    <property type="protein sequence ID" value="MET3750322.1"/>
    <property type="molecule type" value="Genomic_DNA"/>
</dbReference>
<comment type="similarity">
    <text evidence="7">Belongs to the binding-protein-dependent transport system permease family.</text>
</comment>
<dbReference type="Pfam" id="PF00528">
    <property type="entry name" value="BPD_transp_1"/>
    <property type="match status" value="1"/>
</dbReference>
<organism evidence="9 10">
    <name type="scientific">Blautia caecimuris</name>
    <dbReference type="NCBI Taxonomy" id="1796615"/>
    <lineage>
        <taxon>Bacteria</taxon>
        <taxon>Bacillati</taxon>
        <taxon>Bacillota</taxon>
        <taxon>Clostridia</taxon>
        <taxon>Lachnospirales</taxon>
        <taxon>Lachnospiraceae</taxon>
        <taxon>Blautia</taxon>
    </lineage>
</organism>